<dbReference type="Proteomes" id="UP000663829">
    <property type="component" value="Unassembled WGS sequence"/>
</dbReference>
<dbReference type="PANTHER" id="PTHR32046">
    <property type="entry name" value="G DOMAIN-CONTAINING PROTEIN"/>
    <property type="match status" value="1"/>
</dbReference>
<comment type="caution">
    <text evidence="3">The sequence shown here is derived from an EMBL/GenBank/DDBJ whole genome shotgun (WGS) entry which is preliminary data.</text>
</comment>
<evidence type="ECO:0000313" key="3">
    <source>
        <dbReference type="EMBL" id="CAF1364334.1"/>
    </source>
</evidence>
<dbReference type="EMBL" id="CAJNOQ010015583">
    <property type="protein sequence ID" value="CAF1364334.1"/>
    <property type="molecule type" value="Genomic_DNA"/>
</dbReference>
<dbReference type="SUPFAM" id="SSF52540">
    <property type="entry name" value="P-loop containing nucleoside triphosphate hydrolases"/>
    <property type="match status" value="1"/>
</dbReference>
<evidence type="ECO:0000256" key="1">
    <source>
        <dbReference type="SAM" id="Coils"/>
    </source>
</evidence>
<dbReference type="GO" id="GO:0005525">
    <property type="term" value="F:GTP binding"/>
    <property type="evidence" value="ECO:0007669"/>
    <property type="project" value="InterPro"/>
</dbReference>
<dbReference type="PANTHER" id="PTHR32046:SF12">
    <property type="entry name" value="AIG1-TYPE G DOMAIN-CONTAINING PROTEIN"/>
    <property type="match status" value="1"/>
</dbReference>
<dbReference type="Proteomes" id="UP000681722">
    <property type="component" value="Unassembled WGS sequence"/>
</dbReference>
<dbReference type="PROSITE" id="PS00675">
    <property type="entry name" value="SIGMA54_INTERACT_1"/>
    <property type="match status" value="1"/>
</dbReference>
<dbReference type="Gene3D" id="3.40.50.300">
    <property type="entry name" value="P-loop containing nucleotide triphosphate hydrolases"/>
    <property type="match status" value="1"/>
</dbReference>
<dbReference type="EMBL" id="CAJOBC010071886">
    <property type="protein sequence ID" value="CAF4245367.1"/>
    <property type="molecule type" value="Genomic_DNA"/>
</dbReference>
<organism evidence="3 5">
    <name type="scientific">Didymodactylos carnosus</name>
    <dbReference type="NCBI Taxonomy" id="1234261"/>
    <lineage>
        <taxon>Eukaryota</taxon>
        <taxon>Metazoa</taxon>
        <taxon>Spiralia</taxon>
        <taxon>Gnathifera</taxon>
        <taxon>Rotifera</taxon>
        <taxon>Eurotatoria</taxon>
        <taxon>Bdelloidea</taxon>
        <taxon>Philodinida</taxon>
        <taxon>Philodinidae</taxon>
        <taxon>Didymodactylos</taxon>
    </lineage>
</organism>
<evidence type="ECO:0000313" key="4">
    <source>
        <dbReference type="EMBL" id="CAF4245367.1"/>
    </source>
</evidence>
<dbReference type="OrthoDB" id="8954335at2759"/>
<gene>
    <name evidence="3" type="ORF">GPM918_LOCUS31537</name>
    <name evidence="4" type="ORF">SRO942_LOCUS32186</name>
</gene>
<proteinExistence type="predicted"/>
<name>A0A815I816_9BILA</name>
<reference evidence="3" key="1">
    <citation type="submission" date="2021-02" db="EMBL/GenBank/DDBJ databases">
        <authorList>
            <person name="Nowell W R."/>
        </authorList>
    </citation>
    <scope>NUCLEOTIDE SEQUENCE</scope>
</reference>
<dbReference type="Pfam" id="PF01926">
    <property type="entry name" value="MMR_HSR1"/>
    <property type="match status" value="1"/>
</dbReference>
<feature type="coiled-coil region" evidence="1">
    <location>
        <begin position="403"/>
        <end position="451"/>
    </location>
</feature>
<evidence type="ECO:0000313" key="5">
    <source>
        <dbReference type="Proteomes" id="UP000663829"/>
    </source>
</evidence>
<dbReference type="InterPro" id="IPR025662">
    <property type="entry name" value="Sigma_54_int_dom_ATP-bd_1"/>
</dbReference>
<evidence type="ECO:0000259" key="2">
    <source>
        <dbReference type="Pfam" id="PF01926"/>
    </source>
</evidence>
<accession>A0A815I816</accession>
<feature type="domain" description="G" evidence="2">
    <location>
        <begin position="38"/>
        <end position="162"/>
    </location>
</feature>
<keyword evidence="1" id="KW-0175">Coiled coil</keyword>
<dbReference type="AlphaFoldDB" id="A0A815I816"/>
<dbReference type="CDD" id="cd00882">
    <property type="entry name" value="Ras_like_GTPase"/>
    <property type="match status" value="1"/>
</dbReference>
<protein>
    <recommendedName>
        <fullName evidence="2">G domain-containing protein</fullName>
    </recommendedName>
</protein>
<keyword evidence="5" id="KW-1185">Reference proteome</keyword>
<dbReference type="InterPro" id="IPR006073">
    <property type="entry name" value="GTP-bd"/>
</dbReference>
<dbReference type="InterPro" id="IPR027417">
    <property type="entry name" value="P-loop_NTPase"/>
</dbReference>
<sequence length="560" mass="63758">MTIQRTITAIDRIAISDPLATIIPTKNQIELDTSDIAKILIIGETGSGKSTFINYLTNYFRNGSLNNIKIAIPSLHYPIPTETFDHHEHAIHDRMQSKTDKCNQYIFVDNKTQKQYLFLDTPGWSDARRVGQDDINMNKIIDAVESLGGLTAVIIVVNGTSARVNLSSTNFIARLRDNMPDTIMNNVIVISTNAKRHQVNYEIKSLNLHGNVYPYYMQNSAFSMNLSTRTQSAMDALKIDWDQSMDEMKLMIDTIDTFKTKSITAFKDMKDIRNEIKILMHQIRLEINKIQTMQEEIAAFEEGLKHAQTDELSYKDYAKERTVDQIDIVDAAYHSTLCQNCNFVCHNKCGLDEQTIDGSQIFQQCYAMSAGVCTKCPNECSYTAHYIAKKTVKITQKKLQDVLQDIKAKFDMATKNKADFQQKVTTVGDAKRLLEKALKQKTEDIKQKCNNLRKICSGFYLVQEFHSLIHQLEVEATMLQNIDARLQAETIIRDLKEFCKMLKKDQQTARPLPPMNIIETARIDKPLAQYQQAHAPPPPSPQQLTNQAESNINQDVISLI</sequence>